<reference evidence="2 3" key="1">
    <citation type="submission" date="2014-04" db="EMBL/GenBank/DDBJ databases">
        <authorList>
            <consortium name="DOE Joint Genome Institute"/>
            <person name="Kuo A."/>
            <person name="Gay G."/>
            <person name="Dore J."/>
            <person name="Kohler A."/>
            <person name="Nagy L.G."/>
            <person name="Floudas D."/>
            <person name="Copeland A."/>
            <person name="Barry K.W."/>
            <person name="Cichocki N."/>
            <person name="Veneault-Fourrey C."/>
            <person name="LaButti K."/>
            <person name="Lindquist E.A."/>
            <person name="Lipzen A."/>
            <person name="Lundell T."/>
            <person name="Morin E."/>
            <person name="Murat C."/>
            <person name="Sun H."/>
            <person name="Tunlid A."/>
            <person name="Henrissat B."/>
            <person name="Grigoriev I.V."/>
            <person name="Hibbett D.S."/>
            <person name="Martin F."/>
            <person name="Nordberg H.P."/>
            <person name="Cantor M.N."/>
            <person name="Hua S.X."/>
        </authorList>
    </citation>
    <scope>NUCLEOTIDE SEQUENCE [LARGE SCALE GENOMIC DNA]</scope>
    <source>
        <strain evidence="3">h7</strain>
    </source>
</reference>
<evidence type="ECO:0000313" key="3">
    <source>
        <dbReference type="Proteomes" id="UP000053424"/>
    </source>
</evidence>
<organism evidence="2 3">
    <name type="scientific">Hebeloma cylindrosporum</name>
    <dbReference type="NCBI Taxonomy" id="76867"/>
    <lineage>
        <taxon>Eukaryota</taxon>
        <taxon>Fungi</taxon>
        <taxon>Dikarya</taxon>
        <taxon>Basidiomycota</taxon>
        <taxon>Agaricomycotina</taxon>
        <taxon>Agaricomycetes</taxon>
        <taxon>Agaricomycetidae</taxon>
        <taxon>Agaricales</taxon>
        <taxon>Agaricineae</taxon>
        <taxon>Hymenogastraceae</taxon>
        <taxon>Hebeloma</taxon>
    </lineage>
</organism>
<protein>
    <submittedName>
        <fullName evidence="2">Uncharacterized protein</fullName>
    </submittedName>
</protein>
<dbReference type="AlphaFoldDB" id="A0A0C3BWD4"/>
<dbReference type="OrthoDB" id="3070786at2759"/>
<accession>A0A0C3BWD4</accession>
<dbReference type="Proteomes" id="UP000053424">
    <property type="component" value="Unassembled WGS sequence"/>
</dbReference>
<dbReference type="HOGENOM" id="CLU_852736_0_0_1"/>
<gene>
    <name evidence="2" type="ORF">M413DRAFT_14376</name>
</gene>
<reference evidence="3" key="2">
    <citation type="submission" date="2015-01" db="EMBL/GenBank/DDBJ databases">
        <title>Evolutionary Origins and Diversification of the Mycorrhizal Mutualists.</title>
        <authorList>
            <consortium name="DOE Joint Genome Institute"/>
            <consortium name="Mycorrhizal Genomics Consortium"/>
            <person name="Kohler A."/>
            <person name="Kuo A."/>
            <person name="Nagy L.G."/>
            <person name="Floudas D."/>
            <person name="Copeland A."/>
            <person name="Barry K.W."/>
            <person name="Cichocki N."/>
            <person name="Veneault-Fourrey C."/>
            <person name="LaButti K."/>
            <person name="Lindquist E.A."/>
            <person name="Lipzen A."/>
            <person name="Lundell T."/>
            <person name="Morin E."/>
            <person name="Murat C."/>
            <person name="Riley R."/>
            <person name="Ohm R."/>
            <person name="Sun H."/>
            <person name="Tunlid A."/>
            <person name="Henrissat B."/>
            <person name="Grigoriev I.V."/>
            <person name="Hibbett D.S."/>
            <person name="Martin F."/>
        </authorList>
    </citation>
    <scope>NUCLEOTIDE SEQUENCE [LARGE SCALE GENOMIC DNA]</scope>
    <source>
        <strain evidence="3">h7</strain>
    </source>
</reference>
<dbReference type="EMBL" id="KN831815">
    <property type="protein sequence ID" value="KIM35701.1"/>
    <property type="molecule type" value="Genomic_DNA"/>
</dbReference>
<proteinExistence type="predicted"/>
<evidence type="ECO:0000256" key="1">
    <source>
        <dbReference type="SAM" id="MobiDB-lite"/>
    </source>
</evidence>
<name>A0A0C3BWD4_HEBCY</name>
<keyword evidence="3" id="KW-1185">Reference proteome</keyword>
<feature type="region of interest" description="Disordered" evidence="1">
    <location>
        <begin position="45"/>
        <end position="98"/>
    </location>
</feature>
<feature type="compositionally biased region" description="Polar residues" evidence="1">
    <location>
        <begin position="51"/>
        <end position="62"/>
    </location>
</feature>
<sequence length="297" mass="32406">MTPPLLILPTFDTLSLMHGFVEIDPSTKFAHKTLLDMQVTVDPPGQFTPLHLSNNDASTPAGNESEESGDDGEHQTPAATDGIDTGIAPSSPNLEGANAEEAVKGRILVTFQSSDSAHEAWIDPQSDSEDAPFIYGRYGDNGEPEYYARISEFLPYALENSSPIKGSIEDLSKFTAPQTKALKMPMVDVMPLDSSSGDYFKCTLFLDAIEAKIPASKHHASKPRGQPQKSSAVDDESFITFLRDLLAVGDDMPGRADKVGIALTRHLKLEAAYVKLAEMHWQRNRGGFKVPEGWRSQ</sequence>
<evidence type="ECO:0000313" key="2">
    <source>
        <dbReference type="EMBL" id="KIM35701.1"/>
    </source>
</evidence>